<evidence type="ECO:0000313" key="5">
    <source>
        <dbReference type="Proteomes" id="UP000306855"/>
    </source>
</evidence>
<evidence type="ECO:0000313" key="3">
    <source>
        <dbReference type="EMBL" id="TGY55936.1"/>
    </source>
</evidence>
<proteinExistence type="predicted"/>
<evidence type="ECO:0000313" key="4">
    <source>
        <dbReference type="Proteomes" id="UP000289316"/>
    </source>
</evidence>
<evidence type="ECO:0000313" key="6">
    <source>
        <dbReference type="Proteomes" id="UP000463931"/>
    </source>
</evidence>
<dbReference type="EMBL" id="CP040852">
    <property type="protein sequence ID" value="QIA90185.1"/>
    <property type="molecule type" value="Genomic_DNA"/>
</dbReference>
<reference evidence="2 4" key="1">
    <citation type="submission" date="2018-09" db="EMBL/GenBank/DDBJ databases">
        <title>Murine metabolic-syndrome-specific gut microbial biobank.</title>
        <authorList>
            <person name="Liu C."/>
        </authorList>
    </citation>
    <scope>NUCLEOTIDE SEQUENCE [LARGE SCALE GENOMIC DNA]</scope>
    <source>
        <strain evidence="2 4">C-30</strain>
    </source>
</reference>
<evidence type="ECO:0000313" key="2">
    <source>
        <dbReference type="EMBL" id="RXV70537.1"/>
    </source>
</evidence>
<reference evidence="1 6" key="2">
    <citation type="journal article" date="2019" name="Nat. Med.">
        <title>Preventing dysbiosis of the neonatal mouse intestinal microbiome protects against late-onset sepsis.</title>
        <authorList>
            <person name="Singer J.R."/>
            <person name="Blosser E.G."/>
            <person name="Zindl C.L."/>
            <person name="Silberger D.J."/>
            <person name="Conlan S."/>
            <person name="Laufer V.A."/>
            <person name="DiToro D."/>
            <person name="Deming C."/>
            <person name="Kumar R."/>
            <person name="Morrow C.D."/>
            <person name="Segre J.A."/>
            <person name="Gray M.J."/>
            <person name="Randolph D.A."/>
            <person name="Weaver C.T."/>
        </authorList>
    </citation>
    <scope>NUCLEOTIDE SEQUENCE [LARGE SCALE GENOMIC DNA]</scope>
    <source>
        <strain evidence="1 6">V10</strain>
    </source>
</reference>
<name>A0A4Q2AM51_9LACO</name>
<dbReference type="AlphaFoldDB" id="A0A4Q2AM51"/>
<dbReference type="EMBL" id="SRYK01000015">
    <property type="protein sequence ID" value="TGY55936.1"/>
    <property type="molecule type" value="Genomic_DNA"/>
</dbReference>
<evidence type="ECO:0000313" key="1">
    <source>
        <dbReference type="EMBL" id="QIA90185.1"/>
    </source>
</evidence>
<organism evidence="2 4">
    <name type="scientific">Ligilactobacillus murinus</name>
    <dbReference type="NCBI Taxonomy" id="1622"/>
    <lineage>
        <taxon>Bacteria</taxon>
        <taxon>Bacillati</taxon>
        <taxon>Bacillota</taxon>
        <taxon>Bacilli</taxon>
        <taxon>Lactobacillales</taxon>
        <taxon>Lactobacillaceae</taxon>
        <taxon>Ligilactobacillus</taxon>
    </lineage>
</organism>
<dbReference type="InterPro" id="IPR021695">
    <property type="entry name" value="Phage_KPP10_Orf10"/>
</dbReference>
<evidence type="ECO:0008006" key="7">
    <source>
        <dbReference type="Google" id="ProtNLM"/>
    </source>
</evidence>
<accession>A0A4Q2AM51</accession>
<dbReference type="NCBIfam" id="NF047581">
    <property type="entry name" value="gp105_phage_fam"/>
    <property type="match status" value="1"/>
</dbReference>
<reference evidence="3 5" key="3">
    <citation type="submission" date="2019-04" db="EMBL/GenBank/DDBJ databases">
        <title>Microbes associate with the intestines of laboratory mice.</title>
        <authorList>
            <person name="Navarre W."/>
            <person name="Wong E."/>
            <person name="Huang K."/>
            <person name="Tropini C."/>
            <person name="Ng K."/>
            <person name="Yu B."/>
        </authorList>
    </citation>
    <scope>NUCLEOTIDE SEQUENCE [LARGE SCALE GENOMIC DNA]</scope>
    <source>
        <strain evidence="3 5">NM26_J9</strain>
    </source>
</reference>
<protein>
    <recommendedName>
        <fullName evidence="7">DUF3277 family protein</fullName>
    </recommendedName>
</protein>
<dbReference type="OrthoDB" id="2304457at2"/>
<dbReference type="Proteomes" id="UP000306855">
    <property type="component" value="Unassembled WGS sequence"/>
</dbReference>
<sequence length="134" mass="14856">MANELGYIYDAKDVHLSIDGRVVQNFQDGDMFNVTVKEERVRTAVDAQGWPSIAINNNRLGQITVNLSGNSVDHKRLNQLANTNKVFALVATTPYEKISGTQCIISKPADAAFGKETPKRTYTIEVLDMQVEVL</sequence>
<dbReference type="EMBL" id="QZFR01000067">
    <property type="protein sequence ID" value="RXV70537.1"/>
    <property type="molecule type" value="Genomic_DNA"/>
</dbReference>
<dbReference type="Proteomes" id="UP000289316">
    <property type="component" value="Unassembled WGS sequence"/>
</dbReference>
<gene>
    <name evidence="2" type="ORF">D6C19_08490</name>
    <name evidence="3" type="ORF">E5340_04510</name>
    <name evidence="1" type="ORF">FEE40_08510</name>
</gene>
<dbReference type="RefSeq" id="WP_004047532.1">
    <property type="nucleotide sequence ID" value="NZ_BDFM01000189.1"/>
</dbReference>
<dbReference type="Proteomes" id="UP000463931">
    <property type="component" value="Chromosome"/>
</dbReference>